<dbReference type="Proteomes" id="UP000663824">
    <property type="component" value="Unassembled WGS sequence"/>
</dbReference>
<sequence>MTIFETRILCKRLPKAINDLDKMAASESSNSGHKTSVQNGTLSQQELLKKHRKHKQDIKRDELHRLLKNYENTSQENEDLYQKEFFRFEYELYAQVHDLQNKMISLSEYLDHHTNKTIRRIFYEETIFRSKLRHPRHHRKSKTVCIQKLFLKCQRNYSLKKNSLYYRRQNIGGPSYIRCNQSYLYRKKKNRMHTENQLKEIIDKITKSLCDRYCIVPNARELQNFNEKLKSLFHERYDDALSYLDKYRIRREIKLVHSIRRKLYRADHIIRVTDKSAVFHVGSMPDYERKVHDYQMKTNSYVELPSNPLMVTYDKVFHLLNELRSKKMILPWQYEKMLLNKNQIKLAYLYFIPKPHKKGTPLRPIASDGVHLIHRLQKYVTLDLLKSTTLFCTFDITDLYTMLPPEEVVTILKQFLEQFGHRHVKNMSIEGIGHLARIILTEHVFVYNNKYYRQVKGGAMGSPFTLTLANIFMWHWEQKLVRRQIQGNELYGRYIDDIFLTWKEPIEQLTQVLKEANDSHPDIKITYEISQCTSFLDLRIQNTDGQLQTSVHHKVSSEPYILPFKSDHPHHTFENIINTQLLRAARYCSTLEAGIYPLKYIRYHFYKTLVTLSINPSIITPIIYDENQYDLARQNYLKQPTKLQHLRASRIAGQMNPHQRPLWMDPIVSFHFDKKQQKKNTDDPMILHYIHEKRLRHYKFMIHKIWQQAFGKTPAATMRLIVGTRNNRNLIK</sequence>
<dbReference type="AlphaFoldDB" id="A0A816PMS4"/>
<name>A0A816PMS4_9BILA</name>
<dbReference type="PANTHER" id="PTHR21301:SF10">
    <property type="entry name" value="REVERSE TRANSCRIPTASE DOMAIN-CONTAINING PROTEIN"/>
    <property type="match status" value="1"/>
</dbReference>
<accession>A0A816PMS4</accession>
<gene>
    <name evidence="2" type="ORF">MBJ925_LOCUS12811</name>
</gene>
<proteinExistence type="predicted"/>
<dbReference type="Pfam" id="PF26215">
    <property type="entry name" value="HTH_animal"/>
    <property type="match status" value="1"/>
</dbReference>
<dbReference type="InterPro" id="IPR058912">
    <property type="entry name" value="HTH_animal"/>
</dbReference>
<protein>
    <recommendedName>
        <fullName evidence="1">Helix-turn-helix domain-containing protein</fullName>
    </recommendedName>
</protein>
<feature type="domain" description="Helix-turn-helix" evidence="1">
    <location>
        <begin position="560"/>
        <end position="602"/>
    </location>
</feature>
<dbReference type="EMBL" id="CAJNRE010005816">
    <property type="protein sequence ID" value="CAF2049912.1"/>
    <property type="molecule type" value="Genomic_DNA"/>
</dbReference>
<evidence type="ECO:0000313" key="3">
    <source>
        <dbReference type="Proteomes" id="UP000663824"/>
    </source>
</evidence>
<reference evidence="2" key="1">
    <citation type="submission" date="2021-02" db="EMBL/GenBank/DDBJ databases">
        <authorList>
            <person name="Nowell W R."/>
        </authorList>
    </citation>
    <scope>NUCLEOTIDE SEQUENCE</scope>
</reference>
<organism evidence="2 3">
    <name type="scientific">Rotaria magnacalcarata</name>
    <dbReference type="NCBI Taxonomy" id="392030"/>
    <lineage>
        <taxon>Eukaryota</taxon>
        <taxon>Metazoa</taxon>
        <taxon>Spiralia</taxon>
        <taxon>Gnathifera</taxon>
        <taxon>Rotifera</taxon>
        <taxon>Eurotatoria</taxon>
        <taxon>Bdelloidea</taxon>
        <taxon>Philodinida</taxon>
        <taxon>Philodinidae</taxon>
        <taxon>Rotaria</taxon>
    </lineage>
</organism>
<comment type="caution">
    <text evidence="2">The sequence shown here is derived from an EMBL/GenBank/DDBJ whole genome shotgun (WGS) entry which is preliminary data.</text>
</comment>
<evidence type="ECO:0000259" key="1">
    <source>
        <dbReference type="Pfam" id="PF26215"/>
    </source>
</evidence>
<evidence type="ECO:0000313" key="2">
    <source>
        <dbReference type="EMBL" id="CAF2049912.1"/>
    </source>
</evidence>
<dbReference type="PANTHER" id="PTHR21301">
    <property type="entry name" value="REVERSE TRANSCRIPTASE"/>
    <property type="match status" value="1"/>
</dbReference>